<feature type="transmembrane region" description="Helical" evidence="1">
    <location>
        <begin position="64"/>
        <end position="86"/>
    </location>
</feature>
<name>A0ABQ6HGK6_9GAMM</name>
<proteinExistence type="predicted"/>
<sequence length="107" mass="12645">MTIYFSTAQIEKLQPYTIAERRMIIEMANNKLQAPEKLIINILKLLVLIPPFIVLARIDSWYLMLPVFALLVGYFLIMRPISFWFINKHLDGAIKQFDRQKMQQEST</sequence>
<keyword evidence="3" id="KW-1185">Reference proteome</keyword>
<evidence type="ECO:0000313" key="3">
    <source>
        <dbReference type="Proteomes" id="UP001157134"/>
    </source>
</evidence>
<protein>
    <submittedName>
        <fullName evidence="2">Uncharacterized protein</fullName>
    </submittedName>
</protein>
<gene>
    <name evidence="2" type="ORF">tloyanaT_28830</name>
</gene>
<evidence type="ECO:0000313" key="2">
    <source>
        <dbReference type="EMBL" id="GLX86630.1"/>
    </source>
</evidence>
<evidence type="ECO:0000256" key="1">
    <source>
        <dbReference type="SAM" id="Phobius"/>
    </source>
</evidence>
<organism evidence="2 3">
    <name type="scientific">Thalassotalea loyana</name>
    <dbReference type="NCBI Taxonomy" id="280483"/>
    <lineage>
        <taxon>Bacteria</taxon>
        <taxon>Pseudomonadati</taxon>
        <taxon>Pseudomonadota</taxon>
        <taxon>Gammaproteobacteria</taxon>
        <taxon>Alteromonadales</taxon>
        <taxon>Colwelliaceae</taxon>
        <taxon>Thalassotalea</taxon>
    </lineage>
</organism>
<reference evidence="2 3" key="1">
    <citation type="submission" date="2023-03" db="EMBL/GenBank/DDBJ databases">
        <title>Thalassotalea loyana LMG 22536T draft genome sequence.</title>
        <authorList>
            <person name="Sawabe T."/>
        </authorList>
    </citation>
    <scope>NUCLEOTIDE SEQUENCE [LARGE SCALE GENOMIC DNA]</scope>
    <source>
        <strain evidence="2 3">LMG 22536</strain>
    </source>
</reference>
<keyword evidence="1" id="KW-1133">Transmembrane helix</keyword>
<dbReference type="Proteomes" id="UP001157134">
    <property type="component" value="Unassembled WGS sequence"/>
</dbReference>
<keyword evidence="1" id="KW-0472">Membrane</keyword>
<dbReference type="EMBL" id="BSSV01000007">
    <property type="protein sequence ID" value="GLX86630.1"/>
    <property type="molecule type" value="Genomic_DNA"/>
</dbReference>
<dbReference type="InterPro" id="IPR046168">
    <property type="entry name" value="DUF6170"/>
</dbReference>
<dbReference type="RefSeq" id="WP_284299856.1">
    <property type="nucleotide sequence ID" value="NZ_BSSV01000007.1"/>
</dbReference>
<dbReference type="Pfam" id="PF19667">
    <property type="entry name" value="DUF6170"/>
    <property type="match status" value="1"/>
</dbReference>
<accession>A0ABQ6HGK6</accession>
<comment type="caution">
    <text evidence="2">The sequence shown here is derived from an EMBL/GenBank/DDBJ whole genome shotgun (WGS) entry which is preliminary data.</text>
</comment>
<feature type="transmembrane region" description="Helical" evidence="1">
    <location>
        <begin position="38"/>
        <end position="58"/>
    </location>
</feature>
<keyword evidence="1" id="KW-0812">Transmembrane</keyword>